<dbReference type="Pfam" id="PF01551">
    <property type="entry name" value="Peptidase_M23"/>
    <property type="match status" value="1"/>
</dbReference>
<accession>A0A6L4X2V6</accession>
<dbReference type="OrthoDB" id="5245088at2"/>
<dbReference type="AlphaFoldDB" id="A0A6L4X2V6"/>
<evidence type="ECO:0000313" key="5">
    <source>
        <dbReference type="Proteomes" id="UP000482084"/>
    </source>
</evidence>
<feature type="domain" description="M23ase beta-sheet core" evidence="1">
    <location>
        <begin position="94"/>
        <end position="187"/>
    </location>
</feature>
<dbReference type="SUPFAM" id="SSF51261">
    <property type="entry name" value="Duplicated hybrid motif"/>
    <property type="match status" value="1"/>
</dbReference>
<evidence type="ECO:0000313" key="4">
    <source>
        <dbReference type="Proteomes" id="UP000469943"/>
    </source>
</evidence>
<evidence type="ECO:0000313" key="3">
    <source>
        <dbReference type="EMBL" id="NEG70746.1"/>
    </source>
</evidence>
<dbReference type="Proteomes" id="UP000482084">
    <property type="component" value="Unassembled WGS sequence"/>
</dbReference>
<dbReference type="RefSeq" id="WP_152357241.1">
    <property type="nucleotide sequence ID" value="NZ_WBSM01000001.1"/>
</dbReference>
<dbReference type="Proteomes" id="UP000469943">
    <property type="component" value="Unassembled WGS sequence"/>
</dbReference>
<dbReference type="CDD" id="cd12797">
    <property type="entry name" value="M23_peptidase"/>
    <property type="match status" value="1"/>
</dbReference>
<dbReference type="InterPro" id="IPR011055">
    <property type="entry name" value="Dup_hybrid_motif"/>
</dbReference>
<evidence type="ECO:0000259" key="1">
    <source>
        <dbReference type="Pfam" id="PF01551"/>
    </source>
</evidence>
<gene>
    <name evidence="2" type="ORF">DSM100688_0110</name>
    <name evidence="3" type="ORF">GFD24_00565</name>
</gene>
<keyword evidence="5" id="KW-1185">Reference proteome</keyword>
<dbReference type="InterPro" id="IPR016047">
    <property type="entry name" value="M23ase_b-sheet_dom"/>
</dbReference>
<dbReference type="EMBL" id="WBSM01000001">
    <property type="protein sequence ID" value="KAB8289032.1"/>
    <property type="molecule type" value="Genomic_DNA"/>
</dbReference>
<organism evidence="2 5">
    <name type="scientific">Bifidobacterium ramosum</name>
    <dbReference type="NCBI Taxonomy" id="1798158"/>
    <lineage>
        <taxon>Bacteria</taxon>
        <taxon>Bacillati</taxon>
        <taxon>Actinomycetota</taxon>
        <taxon>Actinomycetes</taxon>
        <taxon>Bifidobacteriales</taxon>
        <taxon>Bifidobacteriaceae</taxon>
        <taxon>Bifidobacterium</taxon>
    </lineage>
</organism>
<dbReference type="EMBL" id="WHZX01000001">
    <property type="protein sequence ID" value="NEG70746.1"/>
    <property type="molecule type" value="Genomic_DNA"/>
</dbReference>
<reference evidence="3 4" key="1">
    <citation type="submission" date="2019-10" db="EMBL/GenBank/DDBJ databases">
        <title>Bifidobacterium from non-human primates.</title>
        <authorList>
            <person name="Modesto M."/>
        </authorList>
    </citation>
    <scope>NUCLEOTIDE SEQUENCE [LARGE SCALE GENOMIC DNA]</scope>
    <source>
        <strain evidence="3 4">TREM</strain>
    </source>
</reference>
<reference evidence="2 5" key="2">
    <citation type="submission" date="2019-10" db="EMBL/GenBank/DDBJ databases">
        <title>Characterization of the phylogenetic diversity of two novel species belonging to the genus Bifidobacterium: Bifidobacterium cebidarum sp. nov. and Bifidobacterium leontopitheci sp. nov.</title>
        <authorList>
            <person name="Lugli G.A."/>
            <person name="Duranti S."/>
            <person name="Milani C."/>
            <person name="Turroni F."/>
            <person name="Ventura M."/>
        </authorList>
    </citation>
    <scope>NUCLEOTIDE SEQUENCE [LARGE SCALE GENOMIC DNA]</scope>
    <source>
        <strain evidence="2 5">DSM 100688</strain>
    </source>
</reference>
<name>A0A6L4X2V6_9BIFI</name>
<proteinExistence type="predicted"/>
<sequence>MIDHDDHRRIRIRRRMAFDRETRRWQEETHRMRLAVAACCLGMVLAMLMAFAGPAGRALAREESSGCRSLMDWPVAEPAVIAEFEGPPQPWMSGHRGIDLTAPVGTILLAPADGTITFTGTVAGKAVVSLRTGASTLTFEPADTDLGIGAAVRRGQPFAVAAEGSDHCDGRCVHWGVRRGATDYIDPRSQVTDRRIALKPIRSPS</sequence>
<evidence type="ECO:0000313" key="2">
    <source>
        <dbReference type="EMBL" id="KAB8289032.1"/>
    </source>
</evidence>
<comment type="caution">
    <text evidence="2">The sequence shown here is derived from an EMBL/GenBank/DDBJ whole genome shotgun (WGS) entry which is preliminary data.</text>
</comment>
<dbReference type="Gene3D" id="2.70.70.10">
    <property type="entry name" value="Glucose Permease (Domain IIA)"/>
    <property type="match status" value="1"/>
</dbReference>
<protein>
    <submittedName>
        <fullName evidence="2">Peptidase, M23 family</fullName>
    </submittedName>
    <submittedName>
        <fullName evidence="3">Peptidoglycan DD-metalloendopeptidase family protein</fullName>
    </submittedName>
</protein>